<organism evidence="7 8">
    <name type="scientific">Ornithorhynchus anatinus</name>
    <name type="common">Duckbill platypus</name>
    <dbReference type="NCBI Taxonomy" id="9258"/>
    <lineage>
        <taxon>Eukaryota</taxon>
        <taxon>Metazoa</taxon>
        <taxon>Chordata</taxon>
        <taxon>Craniata</taxon>
        <taxon>Vertebrata</taxon>
        <taxon>Euteleostomi</taxon>
        <taxon>Mammalia</taxon>
        <taxon>Monotremata</taxon>
        <taxon>Ornithorhynchidae</taxon>
        <taxon>Ornithorhynchus</taxon>
    </lineage>
</organism>
<reference evidence="7 8" key="1">
    <citation type="journal article" date="2008" name="Nature">
        <title>Genome analysis of the platypus reveals unique signatures of evolution.</title>
        <authorList>
            <person name="Warren W.C."/>
            <person name="Hillier L.W."/>
            <person name="Marshall Graves J.A."/>
            <person name="Birney E."/>
            <person name="Ponting C.P."/>
            <person name="Grutzner F."/>
            <person name="Belov K."/>
            <person name="Miller W."/>
            <person name="Clarke L."/>
            <person name="Chinwalla A.T."/>
            <person name="Yang S.P."/>
            <person name="Heger A."/>
            <person name="Locke D.P."/>
            <person name="Miethke P."/>
            <person name="Waters P.D."/>
            <person name="Veyrunes F."/>
            <person name="Fulton L."/>
            <person name="Fulton B."/>
            <person name="Graves T."/>
            <person name="Wallis J."/>
            <person name="Puente X.S."/>
            <person name="Lopez-Otin C."/>
            <person name="Ordonez G.R."/>
            <person name="Eichler E.E."/>
            <person name="Chen L."/>
            <person name="Cheng Z."/>
            <person name="Deakin J.E."/>
            <person name="Alsop A."/>
            <person name="Thompson K."/>
            <person name="Kirby P."/>
            <person name="Papenfuss A.T."/>
            <person name="Wakefield M.J."/>
            <person name="Olender T."/>
            <person name="Lancet D."/>
            <person name="Huttley G.A."/>
            <person name="Smit A.F."/>
            <person name="Pask A."/>
            <person name="Temple-Smith P."/>
            <person name="Batzer M.A."/>
            <person name="Walker J.A."/>
            <person name="Konkel M.K."/>
            <person name="Harris R.S."/>
            <person name="Whittington C.M."/>
            <person name="Wong E.S."/>
            <person name="Gemmell N.J."/>
            <person name="Buschiazzo E."/>
            <person name="Vargas Jentzsch I.M."/>
            <person name="Merkel A."/>
            <person name="Schmitz J."/>
            <person name="Zemann A."/>
            <person name="Churakov G."/>
            <person name="Kriegs J.O."/>
            <person name="Brosius J."/>
            <person name="Murchison E.P."/>
            <person name="Sachidanandam R."/>
            <person name="Smith C."/>
            <person name="Hannon G.J."/>
            <person name="Tsend-Ayush E."/>
            <person name="McMillan D."/>
            <person name="Attenborough R."/>
            <person name="Rens W."/>
            <person name="Ferguson-Smith M."/>
            <person name="Lefevre C.M."/>
            <person name="Sharp J.A."/>
            <person name="Nicholas K.R."/>
            <person name="Ray D.A."/>
            <person name="Kube M."/>
            <person name="Reinhardt R."/>
            <person name="Pringle T.H."/>
            <person name="Taylor J."/>
            <person name="Jones R.C."/>
            <person name="Nixon B."/>
            <person name="Dacheux J.L."/>
            <person name="Niwa H."/>
            <person name="Sekita Y."/>
            <person name="Huang X."/>
            <person name="Stark A."/>
            <person name="Kheradpour P."/>
            <person name="Kellis M."/>
            <person name="Flicek P."/>
            <person name="Chen Y."/>
            <person name="Webber C."/>
            <person name="Hardison R."/>
            <person name="Nelson J."/>
            <person name="Hallsworth-Pepin K."/>
            <person name="Delehaunty K."/>
            <person name="Markovic C."/>
            <person name="Minx P."/>
            <person name="Feng Y."/>
            <person name="Kremitzki C."/>
            <person name="Mitreva M."/>
            <person name="Glasscock J."/>
            <person name="Wylie T."/>
            <person name="Wohldmann P."/>
            <person name="Thiru P."/>
            <person name="Nhan M.N."/>
            <person name="Pohl C.S."/>
            <person name="Smith S.M."/>
            <person name="Hou S."/>
            <person name="Nefedov M."/>
            <person name="de Jong P.J."/>
            <person name="Renfree M.B."/>
            <person name="Mardis E.R."/>
            <person name="Wilson R.K."/>
        </authorList>
    </citation>
    <scope>NUCLEOTIDE SEQUENCE [LARGE SCALE GENOMIC DNA]</scope>
    <source>
        <strain evidence="7 8">Glennie</strain>
    </source>
</reference>
<evidence type="ECO:0000256" key="5">
    <source>
        <dbReference type="PROSITE-ProRule" id="PRU00205"/>
    </source>
</evidence>
<dbReference type="PANTHER" id="PTHR13439:SF2">
    <property type="entry name" value="TLC DOMAIN-CONTAINING PROTEIN 2"/>
    <property type="match status" value="1"/>
</dbReference>
<evidence type="ECO:0000313" key="7">
    <source>
        <dbReference type="Ensembl" id="ENSOANP00000045675.1"/>
    </source>
</evidence>
<protein>
    <submittedName>
        <fullName evidence="7">TLC domain containing 2</fullName>
    </submittedName>
</protein>
<dbReference type="InterPro" id="IPR050846">
    <property type="entry name" value="TLCD"/>
</dbReference>
<dbReference type="PANTHER" id="PTHR13439">
    <property type="entry name" value="CT120 PROTEIN"/>
    <property type="match status" value="1"/>
</dbReference>
<accession>A0A6I8NXV0</accession>
<sequence length="241" mass="25522">MVLPGLLVAGVSFATFRGLHRGLAPLSCPAPARTRWKWRNPCTSLVHSLLAGSGALLGLPWCPQMAVDPIRGHSPAALVLVSASFGYFLADGPDLLRNQTLRQAWELLGHHAPVMSCLGVAVVSGRYVGFAVVSLLLELNSACLHVRQLLLLAGRAPPSAFRLASRASLATLPLLRLAPLGWMSHWLPQQQPDTVPSALRALGGGGLLIVGLRSIVLAVRLLVSDCLRSPPAPPGPRSHRG</sequence>
<dbReference type="GO" id="GO:0055091">
    <property type="term" value="P:phospholipid homeostasis"/>
    <property type="evidence" value="ECO:0000318"/>
    <property type="project" value="GO_Central"/>
</dbReference>
<dbReference type="GO" id="GO:0071709">
    <property type="term" value="P:membrane assembly"/>
    <property type="evidence" value="ECO:0000318"/>
    <property type="project" value="GO_Central"/>
</dbReference>
<dbReference type="InParanoid" id="A0A6I8NXV0"/>
<dbReference type="Ensembl" id="ENSOANT00000076350.1">
    <property type="protein sequence ID" value="ENSOANP00000045675.1"/>
    <property type="gene ID" value="ENSOANG00000037643.1"/>
</dbReference>
<proteinExistence type="predicted"/>
<dbReference type="InterPro" id="IPR006634">
    <property type="entry name" value="TLC-dom"/>
</dbReference>
<dbReference type="GO" id="GO:0097035">
    <property type="term" value="P:regulation of membrane lipid distribution"/>
    <property type="evidence" value="ECO:0000318"/>
    <property type="project" value="GO_Central"/>
</dbReference>
<evidence type="ECO:0000256" key="2">
    <source>
        <dbReference type="ARBA" id="ARBA00022692"/>
    </source>
</evidence>
<evidence type="ECO:0000256" key="1">
    <source>
        <dbReference type="ARBA" id="ARBA00004141"/>
    </source>
</evidence>
<gene>
    <name evidence="7" type="primary">TLCD2</name>
</gene>
<evidence type="ECO:0000256" key="3">
    <source>
        <dbReference type="ARBA" id="ARBA00022989"/>
    </source>
</evidence>
<dbReference type="GO" id="GO:0005886">
    <property type="term" value="C:plasma membrane"/>
    <property type="evidence" value="ECO:0000318"/>
    <property type="project" value="GO_Central"/>
</dbReference>
<dbReference type="SMART" id="SM00724">
    <property type="entry name" value="TLC"/>
    <property type="match status" value="1"/>
</dbReference>
<keyword evidence="8" id="KW-1185">Reference proteome</keyword>
<dbReference type="GO" id="GO:0007009">
    <property type="term" value="P:plasma membrane organization"/>
    <property type="evidence" value="ECO:0000318"/>
    <property type="project" value="GO_Central"/>
</dbReference>
<evidence type="ECO:0000313" key="8">
    <source>
        <dbReference type="Proteomes" id="UP000002279"/>
    </source>
</evidence>
<dbReference type="Proteomes" id="UP000002279">
    <property type="component" value="Chromosome 17"/>
</dbReference>
<comment type="subcellular location">
    <subcellularLocation>
        <location evidence="1">Membrane</location>
        <topology evidence="1">Multi-pass membrane protein</topology>
    </subcellularLocation>
</comment>
<dbReference type="Pfam" id="PF03798">
    <property type="entry name" value="TRAM_LAG1_CLN8"/>
    <property type="match status" value="1"/>
</dbReference>
<dbReference type="GeneTree" id="ENSGT01010000222313"/>
<dbReference type="AlphaFoldDB" id="A0A6I8NXV0"/>
<feature type="domain" description="TLC" evidence="6">
    <location>
        <begin position="33"/>
        <end position="222"/>
    </location>
</feature>
<dbReference type="OMA" id="WMSLWLL"/>
<reference evidence="7" key="2">
    <citation type="submission" date="2025-08" db="UniProtKB">
        <authorList>
            <consortium name="Ensembl"/>
        </authorList>
    </citation>
    <scope>IDENTIFICATION</scope>
    <source>
        <strain evidence="7">Glennie</strain>
    </source>
</reference>
<keyword evidence="4 5" id="KW-0472">Membrane</keyword>
<dbReference type="FunCoup" id="A0A6I8NXV0">
    <property type="interactions" value="342"/>
</dbReference>
<keyword evidence="3" id="KW-1133">Transmembrane helix</keyword>
<reference evidence="7" key="3">
    <citation type="submission" date="2025-09" db="UniProtKB">
        <authorList>
            <consortium name="Ensembl"/>
        </authorList>
    </citation>
    <scope>IDENTIFICATION</scope>
    <source>
        <strain evidence="7">Glennie</strain>
    </source>
</reference>
<evidence type="ECO:0000259" key="6">
    <source>
        <dbReference type="PROSITE" id="PS50922"/>
    </source>
</evidence>
<dbReference type="PROSITE" id="PS50922">
    <property type="entry name" value="TLC"/>
    <property type="match status" value="1"/>
</dbReference>
<keyword evidence="2 5" id="KW-0812">Transmembrane</keyword>
<evidence type="ECO:0000256" key="4">
    <source>
        <dbReference type="ARBA" id="ARBA00023136"/>
    </source>
</evidence>
<name>A0A6I8NXV0_ORNAN</name>